<gene>
    <name evidence="7" type="ORF">BN1208_0900</name>
</gene>
<comment type="subcellular location">
    <subcellularLocation>
        <location evidence="1">Membrane</location>
        <topology evidence="1">Multi-pass membrane protein</topology>
    </subcellularLocation>
</comment>
<dbReference type="AlphaFoldDB" id="A0A0D6EVN1"/>
<feature type="transmembrane region" description="Helical" evidence="5">
    <location>
        <begin position="346"/>
        <end position="365"/>
    </location>
</feature>
<dbReference type="Pfam" id="PF04932">
    <property type="entry name" value="Wzy_C"/>
    <property type="match status" value="1"/>
</dbReference>
<dbReference type="InterPro" id="IPR007016">
    <property type="entry name" value="O-antigen_ligase-rel_domated"/>
</dbReference>
<proteinExistence type="predicted"/>
<dbReference type="OrthoDB" id="871774at2"/>
<sequence length="422" mass="48660">MKMYVQQLFQEKPLKILELLFLSLFILALPSLEAPKNIFLAGFILIALWNQFQINKKPSWSAWDWIFLLFITSSLLSAIFSGIHNGDEWDGFRTILFIISFGWVMSRANYQKNQILSLFLMSICSAFLALIFAWYELNISHARRLLELHSVGHVNHSAIYLTTIIGASTGMFLSLKSYNLKHFKCTALFIITMLFLIAIAIQASRIAAAVSFLTIAILITTLLNTNKIKIYAFLSLITFVCFLFLINSNIVKRTMTTFRDDMKNEYSKNYTLPQKLLGERTRVWRVALEASQFNPLLGIGNKNWSKLTPQMIQNHVEAKGKIFNSEDYFLSKHSHSLYLTAWVERGLLGLSAVLIMMIFWLRELISDYKRIKKSRELIYLWSGALSAWMSIFLNGIFNTSFQHENALLALFFLSLYLIAKKN</sequence>
<keyword evidence="2 5" id="KW-0812">Transmembrane</keyword>
<dbReference type="PANTHER" id="PTHR37422">
    <property type="entry name" value="TEICHURONIC ACID BIOSYNTHESIS PROTEIN TUAE"/>
    <property type="match status" value="1"/>
</dbReference>
<keyword evidence="3 5" id="KW-1133">Transmembrane helix</keyword>
<feature type="transmembrane region" description="Helical" evidence="5">
    <location>
        <begin position="182"/>
        <end position="200"/>
    </location>
</feature>
<name>A0A0D6EVN1_9PROT</name>
<accession>A0A0D6EVN1</accession>
<dbReference type="Proteomes" id="UP000064007">
    <property type="component" value="Chromosome 1"/>
</dbReference>
<feature type="transmembrane region" description="Helical" evidence="5">
    <location>
        <begin position="230"/>
        <end position="250"/>
    </location>
</feature>
<feature type="transmembrane region" description="Helical" evidence="5">
    <location>
        <begin position="403"/>
        <end position="419"/>
    </location>
</feature>
<dbReference type="PANTHER" id="PTHR37422:SF13">
    <property type="entry name" value="LIPOPOLYSACCHARIDE BIOSYNTHESIS PROTEIN PA4999-RELATED"/>
    <property type="match status" value="1"/>
</dbReference>
<feature type="transmembrane region" description="Helical" evidence="5">
    <location>
        <begin position="118"/>
        <end position="137"/>
    </location>
</feature>
<dbReference type="GO" id="GO:0016020">
    <property type="term" value="C:membrane"/>
    <property type="evidence" value="ECO:0007669"/>
    <property type="project" value="UniProtKB-SubCell"/>
</dbReference>
<feature type="transmembrane region" description="Helical" evidence="5">
    <location>
        <begin position="12"/>
        <end position="32"/>
    </location>
</feature>
<dbReference type="KEGG" id="mbat:BN1208_0900"/>
<evidence type="ECO:0000313" key="7">
    <source>
        <dbReference type="EMBL" id="CEZ19785.1"/>
    </source>
</evidence>
<evidence type="ECO:0000256" key="1">
    <source>
        <dbReference type="ARBA" id="ARBA00004141"/>
    </source>
</evidence>
<feature type="domain" description="O-antigen ligase-related" evidence="6">
    <location>
        <begin position="192"/>
        <end position="353"/>
    </location>
</feature>
<feature type="transmembrane region" description="Helical" evidence="5">
    <location>
        <begin position="62"/>
        <end position="83"/>
    </location>
</feature>
<dbReference type="InterPro" id="IPR051533">
    <property type="entry name" value="WaaL-like"/>
</dbReference>
<evidence type="ECO:0000256" key="5">
    <source>
        <dbReference type="SAM" id="Phobius"/>
    </source>
</evidence>
<dbReference type="HOGENOM" id="CLU_668892_0_0_4"/>
<keyword evidence="8" id="KW-1185">Reference proteome</keyword>
<dbReference type="RefSeq" id="WP_046488280.1">
    <property type="nucleotide sequence ID" value="NZ_LN827929.1"/>
</dbReference>
<evidence type="ECO:0000256" key="2">
    <source>
        <dbReference type="ARBA" id="ARBA00022692"/>
    </source>
</evidence>
<evidence type="ECO:0000259" key="6">
    <source>
        <dbReference type="Pfam" id="PF04932"/>
    </source>
</evidence>
<dbReference type="STRING" id="1581557.BN1208_0900"/>
<organism evidence="7 8">
    <name type="scientific">Candidatus Methylopumilus planktonicus</name>
    <dbReference type="NCBI Taxonomy" id="1581557"/>
    <lineage>
        <taxon>Bacteria</taxon>
        <taxon>Pseudomonadati</taxon>
        <taxon>Pseudomonadota</taxon>
        <taxon>Betaproteobacteria</taxon>
        <taxon>Nitrosomonadales</taxon>
        <taxon>Methylophilaceae</taxon>
        <taxon>Candidatus Methylopumilus</taxon>
    </lineage>
</organism>
<feature type="transmembrane region" description="Helical" evidence="5">
    <location>
        <begin position="157"/>
        <end position="175"/>
    </location>
</feature>
<keyword evidence="4 5" id="KW-0472">Membrane</keyword>
<evidence type="ECO:0000313" key="8">
    <source>
        <dbReference type="Proteomes" id="UP000064007"/>
    </source>
</evidence>
<evidence type="ECO:0000256" key="3">
    <source>
        <dbReference type="ARBA" id="ARBA00022989"/>
    </source>
</evidence>
<dbReference type="EMBL" id="LN827929">
    <property type="protein sequence ID" value="CEZ19785.1"/>
    <property type="molecule type" value="Genomic_DNA"/>
</dbReference>
<feature type="transmembrane region" description="Helical" evidence="5">
    <location>
        <begin position="377"/>
        <end position="397"/>
    </location>
</feature>
<protein>
    <recommendedName>
        <fullName evidence="6">O-antigen ligase-related domain-containing protein</fullName>
    </recommendedName>
</protein>
<reference evidence="8" key="1">
    <citation type="submission" date="2014-12" db="EMBL/GenBank/DDBJ databases">
        <authorList>
            <person name="Salcher M.M."/>
        </authorList>
    </citation>
    <scope>NUCLEOTIDE SEQUENCE [LARGE SCALE GENOMIC DNA]</scope>
    <source>
        <strain evidence="8">MMS-10A-171</strain>
    </source>
</reference>
<feature type="transmembrane region" description="Helical" evidence="5">
    <location>
        <begin position="206"/>
        <end position="223"/>
    </location>
</feature>
<evidence type="ECO:0000256" key="4">
    <source>
        <dbReference type="ARBA" id="ARBA00023136"/>
    </source>
</evidence>